<accession>A0AA38CAY3</accession>
<sequence length="109" mass="12425">MVPEARVEMNLEERDLQLLQDLSRRDRRPKVAKETSRLIIKDSGEKFAEISIPAEGKIEEFTAEDVTVTKVPLGQATTEGLKQDTQTLLDALFLRLDSEKAEKEELQKQ</sequence>
<reference evidence="1 2" key="1">
    <citation type="journal article" date="2021" name="Nat. Plants">
        <title>The Taxus genome provides insights into paclitaxel biosynthesis.</title>
        <authorList>
            <person name="Xiong X."/>
            <person name="Gou J."/>
            <person name="Liao Q."/>
            <person name="Li Y."/>
            <person name="Zhou Q."/>
            <person name="Bi G."/>
            <person name="Li C."/>
            <person name="Du R."/>
            <person name="Wang X."/>
            <person name="Sun T."/>
            <person name="Guo L."/>
            <person name="Liang H."/>
            <person name="Lu P."/>
            <person name="Wu Y."/>
            <person name="Zhang Z."/>
            <person name="Ro D.K."/>
            <person name="Shang Y."/>
            <person name="Huang S."/>
            <person name="Yan J."/>
        </authorList>
    </citation>
    <scope>NUCLEOTIDE SEQUENCE [LARGE SCALE GENOMIC DNA]</scope>
    <source>
        <strain evidence="1">Ta-2019</strain>
    </source>
</reference>
<evidence type="ECO:0000313" key="1">
    <source>
        <dbReference type="EMBL" id="KAH9295453.1"/>
    </source>
</evidence>
<evidence type="ECO:0000313" key="2">
    <source>
        <dbReference type="Proteomes" id="UP000824469"/>
    </source>
</evidence>
<dbReference type="AlphaFoldDB" id="A0AA38CAY3"/>
<keyword evidence="2" id="KW-1185">Reference proteome</keyword>
<name>A0AA38CAY3_TAXCH</name>
<proteinExistence type="predicted"/>
<protein>
    <submittedName>
        <fullName evidence="1">Uncharacterized protein</fullName>
    </submittedName>
</protein>
<comment type="caution">
    <text evidence="1">The sequence shown here is derived from an EMBL/GenBank/DDBJ whole genome shotgun (WGS) entry which is preliminary data.</text>
</comment>
<dbReference type="Proteomes" id="UP000824469">
    <property type="component" value="Unassembled WGS sequence"/>
</dbReference>
<feature type="non-terminal residue" evidence="1">
    <location>
        <position position="109"/>
    </location>
</feature>
<gene>
    <name evidence="1" type="ORF">KI387_039041</name>
</gene>
<dbReference type="EMBL" id="JAHRHJ020000011">
    <property type="protein sequence ID" value="KAH9295453.1"/>
    <property type="molecule type" value="Genomic_DNA"/>
</dbReference>
<organism evidence="1 2">
    <name type="scientific">Taxus chinensis</name>
    <name type="common">Chinese yew</name>
    <name type="synonym">Taxus wallichiana var. chinensis</name>
    <dbReference type="NCBI Taxonomy" id="29808"/>
    <lineage>
        <taxon>Eukaryota</taxon>
        <taxon>Viridiplantae</taxon>
        <taxon>Streptophyta</taxon>
        <taxon>Embryophyta</taxon>
        <taxon>Tracheophyta</taxon>
        <taxon>Spermatophyta</taxon>
        <taxon>Pinopsida</taxon>
        <taxon>Pinidae</taxon>
        <taxon>Conifers II</taxon>
        <taxon>Cupressales</taxon>
        <taxon>Taxaceae</taxon>
        <taxon>Taxus</taxon>
    </lineage>
</organism>